<evidence type="ECO:0000256" key="7">
    <source>
        <dbReference type="ARBA" id="ARBA00022949"/>
    </source>
</evidence>
<evidence type="ECO:0000256" key="10">
    <source>
        <dbReference type="SAM" id="Coils"/>
    </source>
</evidence>
<evidence type="ECO:0000256" key="9">
    <source>
        <dbReference type="ARBA" id="ARBA00023136"/>
    </source>
</evidence>
<dbReference type="InterPro" id="IPR001101">
    <property type="entry name" value="Plectin_repeat"/>
</dbReference>
<dbReference type="Pfam" id="PF21019">
    <property type="entry name" value="Spectrin_3"/>
    <property type="match status" value="1"/>
</dbReference>
<evidence type="ECO:0000259" key="12">
    <source>
        <dbReference type="PROSITE" id="PS50086"/>
    </source>
</evidence>
<accession>A0ABR3LRG3</accession>
<evidence type="ECO:0000256" key="4">
    <source>
        <dbReference type="ARBA" id="ARBA00022475"/>
    </source>
</evidence>
<dbReference type="Gene3D" id="1.20.58.1060">
    <property type="match status" value="1"/>
</dbReference>
<dbReference type="SUPFAM" id="SSF46966">
    <property type="entry name" value="Spectrin repeat"/>
    <property type="match status" value="3"/>
</dbReference>
<dbReference type="InterPro" id="IPR035915">
    <property type="entry name" value="Plakin_repeat_sf"/>
</dbReference>
<dbReference type="PANTHER" id="PTHR23169:SF26">
    <property type="entry name" value="DESMOPLAKIN"/>
    <property type="match status" value="1"/>
</dbReference>
<evidence type="ECO:0000256" key="1">
    <source>
        <dbReference type="ARBA" id="ARBA00004236"/>
    </source>
</evidence>
<evidence type="ECO:0000256" key="3">
    <source>
        <dbReference type="ARBA" id="ARBA00009109"/>
    </source>
</evidence>
<feature type="domain" description="Rab-GAP TBC" evidence="12">
    <location>
        <begin position="2812"/>
        <end position="2994"/>
    </location>
</feature>
<dbReference type="Gene3D" id="2.30.30.40">
    <property type="entry name" value="SH3 Domains"/>
    <property type="match status" value="1"/>
</dbReference>
<keyword evidence="6" id="KW-0677">Repeat</keyword>
<dbReference type="InterPro" id="IPR035969">
    <property type="entry name" value="Rab-GAP_TBC_sf"/>
</dbReference>
<dbReference type="Gene3D" id="1.10.10.750">
    <property type="entry name" value="Ypt/Rab-GAP domain of gyp1p, domain 1"/>
    <property type="match status" value="1"/>
</dbReference>
<keyword evidence="8 10" id="KW-0175">Coiled coil</keyword>
<feature type="coiled-coil region" evidence="10">
    <location>
        <begin position="848"/>
        <end position="882"/>
    </location>
</feature>
<feature type="region of interest" description="Disordered" evidence="11">
    <location>
        <begin position="1347"/>
        <end position="1369"/>
    </location>
</feature>
<keyword evidence="9" id="KW-0472">Membrane</keyword>
<evidence type="ECO:0000256" key="2">
    <source>
        <dbReference type="ARBA" id="ARBA00004568"/>
    </source>
</evidence>
<dbReference type="PANTHER" id="PTHR23169">
    <property type="entry name" value="ENVOPLAKIN"/>
    <property type="match status" value="1"/>
</dbReference>
<evidence type="ECO:0000256" key="6">
    <source>
        <dbReference type="ARBA" id="ARBA00022737"/>
    </source>
</evidence>
<evidence type="ECO:0000256" key="5">
    <source>
        <dbReference type="ARBA" id="ARBA00022553"/>
    </source>
</evidence>
<feature type="coiled-coil region" evidence="10">
    <location>
        <begin position="443"/>
        <end position="502"/>
    </location>
</feature>
<protein>
    <recommendedName>
        <fullName evidence="12">Rab-GAP TBC domain-containing protein</fullName>
    </recommendedName>
</protein>
<dbReference type="Gene3D" id="3.90.1290.10">
    <property type="entry name" value="Plakin repeat"/>
    <property type="match status" value="3"/>
</dbReference>
<dbReference type="InterPro" id="IPR041615">
    <property type="entry name" value="Desmoplakin_SH3"/>
</dbReference>
<dbReference type="Pfam" id="PF18373">
    <property type="entry name" value="Spectrin_2"/>
    <property type="match status" value="1"/>
</dbReference>
<evidence type="ECO:0000256" key="11">
    <source>
        <dbReference type="SAM" id="MobiDB-lite"/>
    </source>
</evidence>
<dbReference type="EMBL" id="JAYMGO010000020">
    <property type="protein sequence ID" value="KAL1254202.1"/>
    <property type="molecule type" value="Genomic_DNA"/>
</dbReference>
<dbReference type="SUPFAM" id="SSF47923">
    <property type="entry name" value="Ypt/Rab-GAP domain of gyp1p"/>
    <property type="match status" value="1"/>
</dbReference>
<dbReference type="Pfam" id="PF17902">
    <property type="entry name" value="SH3_10"/>
    <property type="match status" value="1"/>
</dbReference>
<evidence type="ECO:0000313" key="13">
    <source>
        <dbReference type="EMBL" id="KAL1254202.1"/>
    </source>
</evidence>
<feature type="coiled-coil region" evidence="10">
    <location>
        <begin position="1071"/>
        <end position="1249"/>
    </location>
</feature>
<dbReference type="Gene3D" id="1.10.8.680">
    <property type="entry name" value="Ypt/Rab-GAP domain of gyp1p, domain 2"/>
    <property type="match status" value="1"/>
</dbReference>
<dbReference type="InterPro" id="IPR018159">
    <property type="entry name" value="Spectrin/alpha-actinin"/>
</dbReference>
<dbReference type="Gene3D" id="1.20.58.60">
    <property type="match status" value="3"/>
</dbReference>
<feature type="compositionally biased region" description="Basic and acidic residues" evidence="11">
    <location>
        <begin position="1347"/>
        <end position="1357"/>
    </location>
</feature>
<dbReference type="Proteomes" id="UP001558613">
    <property type="component" value="Unassembled WGS sequence"/>
</dbReference>
<comment type="caution">
    <text evidence="13">The sequence shown here is derived from an EMBL/GenBank/DDBJ whole genome shotgun (WGS) entry which is preliminary data.</text>
</comment>
<dbReference type="SMART" id="SM00150">
    <property type="entry name" value="SPEC"/>
    <property type="match status" value="5"/>
</dbReference>
<keyword evidence="14" id="KW-1185">Reference proteome</keyword>
<keyword evidence="7" id="KW-0965">Cell junction</keyword>
<dbReference type="InterPro" id="IPR000195">
    <property type="entry name" value="Rab-GAP-TBC_dom"/>
</dbReference>
<feature type="compositionally biased region" description="Basic and acidic residues" evidence="11">
    <location>
        <begin position="1465"/>
        <end position="1486"/>
    </location>
</feature>
<organism evidence="13 14">
    <name type="scientific">Cirrhinus molitorella</name>
    <name type="common">mud carp</name>
    <dbReference type="NCBI Taxonomy" id="172907"/>
    <lineage>
        <taxon>Eukaryota</taxon>
        <taxon>Metazoa</taxon>
        <taxon>Chordata</taxon>
        <taxon>Craniata</taxon>
        <taxon>Vertebrata</taxon>
        <taxon>Euteleostomi</taxon>
        <taxon>Actinopterygii</taxon>
        <taxon>Neopterygii</taxon>
        <taxon>Teleostei</taxon>
        <taxon>Ostariophysi</taxon>
        <taxon>Cypriniformes</taxon>
        <taxon>Cyprinidae</taxon>
        <taxon>Labeoninae</taxon>
        <taxon>Labeonini</taxon>
        <taxon>Cirrhinus</taxon>
    </lineage>
</organism>
<feature type="region of interest" description="Disordered" evidence="11">
    <location>
        <begin position="1465"/>
        <end position="1494"/>
    </location>
</feature>
<evidence type="ECO:0000313" key="14">
    <source>
        <dbReference type="Proteomes" id="UP001558613"/>
    </source>
</evidence>
<sequence length="3056" mass="349518">MMVKFSIRNASRHVKVGVFRWRSVGVTLGPKLRLFRAEFCSVALGRRGGSCRLGAVMSTYGSQRGLNMMGRRTGSRSELNAAAAFPYARSEVLVQRGNNGFTQEYVEGYSQSFSRGSMSAGQVPTMTPLQQQISFLQAQCQDYLDKAAFILKSGGDANAFMEAQSFLASAADITDQLKGFAMDLNQQNLPSENVIRSVNIFSEQIRDLNMVLNGPPLQQKWSTRSMRRSMSREEPNRYFTEAMGWILQQRRLIETSSWGDDLTAVEQQIANHSAFHSSIQRSVEVDRARTELLRGKDQNAEVNKPYLNKLEQEWDSLLKTSYQRSVQLQDLRSIIEEISVQIMWVNDREEEELVFDWGDKNIDAYIPQKQESFSKLMSELEQKEVQLNVLKTKVDNLLKNKHPASDKIQAYMETLQTQWSWLLQITKCINVHLKENAQYSQFFKEASEMNRKLQKEHENIRKNFACDKSTPLHNLLELLQGLEKERERLTEQREMVQQLVLKSKSIVRLKPRNPDEKITGQNILVQALCDFRQDEKTIRKGDEGILKDNSERTTWQVTGPGGMDMQVPSVCLLVPPPNPLAINLANKNSQYYEAILGVWNQLYINVKSMVSWQYCLLDINRINSLTINMLSKMNPEEYSSIVQSLEMHFQEFKKHSQGSELFGAEDHQHIERQYTGAQQHYSKLVVDLPTYAARGEGSEYSAAVSVKLLNELNVLRFKLDGAESSLITFLYIPLGEDAPEECGQHIASTQAFQKDVQTLKAEFQSLRDSVQNELKDATDTDKAKYLRGQLDIINQRLVNLENYTTTHLQRLNSLKSLLKDVLKAEDVVKVYEARLTEKETASLDPEEVQKYQKVLQSMRSDLEQKQDLLNSLLADLNKLQQYNEQTDQGRYRCIINLSQYGEHVNQLSDRWKRIQIQINNRLDDLDAYQPHLQRYLQSSSRLSGWIGETQRQINSQHAIKTDDIAVYTQLLNQQKALNSDIKAKRELLETVQKDGETCINAIKNYELELAAYSAGLETLLNIPIKRTVLQSPSSNISEEVSSLNAHYLELLTRSSDYHKLLMASQKNMEEVKIRNTKIELLEEELQQLRDAIKDHAANNASLQEALLKYQQELNESQTHLLSLEEVKRTETLKCMATQESLDSSTNRLQELMDEVRRLKLQLDDMERKKKVVEERYTFLQEEHDETMRKKLKELEQASWAKMELEKTVSERTRELEHLRRELEDEARRVKEAQTELAKVRQEHNLEIREVKQTYESQIHVTQTSMQKLSQQKESDAASMRLDFEKLQGESRELKEQLQRLRVSLGQEEAQRKHLEEEVQRLSAVGTEEGRKRHELESQVQMLLNQKREADNKTRDVQDSSNRTLQEKSSEINRLTRCLEEERRLKRSLEAETKRLEEELTDLKTKNENCNVELVQLRSSHQELSLIRVELEAHALEKGRSEQTIARLQTRIQELQEELKRLESELEKQRQVVEEEASKRRRTESQLEKSSQAMREYTTTITALRKSQEETNLDAKHADEECKQLKEALDRALKEHKATSQSLAALKAEMNTLKLQLTQEQGRVQDSNQRYEALHRSMEEKTCALNIGTAETERLQRLNETLTKDRLRLEEELRSVRLAHDELLQNKKRGDREMTEQIAALQKQLESSQRAGAEHDRLMRQLSREREKLQVEIENVQKQARETSSVIQTSQYQCSNLQQERDGLLKKMAAMEQDMMRLKKLEDELARIKLSLESELRLKSQIQEENERIKKDFTQWKTKCATHEEQIRQHNSERSGLEGQFNSVKAEMERLRTQLKETEERYRLLLQNLERERAEMQVLRDSQQNELLRLQQKPDGATKYTQTDLMDSSSLVFEGVRKKVTAQQLYDCGVIDKVTFEQLMNGQRTVEDVSVDIRLNLKGTGAIAGLAGGPKGKMTFTEAKNQNLISDESGNMLLEAQAATGYIIDPRANVRMTVEEACLNGLVDEADKKQLLFAEAACIGFRDPKTGKLLPVSQAMKKGIVNRETALRLLQAQEAAGGILDPILSVYLSKDTAMDRDLVDGDLYQALNARPECYIDPDTGLHASYVTLKKRCKADLNTSLLLLPAPEKPMTVQGLRQEVSVSDLVDAKLLQPSDIDHLREGKITSQDIEHRLREYLRGSTCIAGIYDEAKDCTLPIYQAMKEGLLRPGTTLELLEAQAASGFMIDPILNEYCTVEEACKKGLVGVEFKDKLLAAERAVTGYKDPSTNKMISLFEAIERGLIEKGHGIRLLEAQIASGGIIDPKHSHRIDVDVAYQKGYFGEEMNQILKDEGDDTKGFFDPNTEDNLTYLQLKSRCIADKKTGLVLLPLYDKKKAQQKNSTRKRRVLIVDPESNKEMTVREAYEKKLIDYETFLELSQQECEWEETIITAPDGSTSTAIMDMQTGIQYDLKDLLVKGVIDQDALDKYRSGNLTLTELADMITNKTKSLSKPLSSSVSSSSVTSQTTLKSQMFKTQTFKTVESVSSQHDPSSTNSTKHVSSMSIKLTPLVETIEEQNPVGAIFDTEKLEKISICDALNRGIIDSITAQRLMEAQACTGGVVNPENGRRISIQEATRLGVLDDDMANRIKPAQKAYIGFEDVKTKRKMSAAEAVKEKWLPYEAGQRFLEFQYLTGGLFDPEHGCRRSLEEALQHGWLDVRAAQRLQDTRHHPKTLTCPKTKLRISYKEALEGCMTEENTGVRMLPAATVSSRGISSPYNLSNPGSASGSRSGSLRCLINCLKVSRLRKTVKARDAEICVLSFTLVIMADDPQRNFRSAYYEKVGFRGVEEKKSLEILLKDNPLDVEKLSTFSQRFPLPSMYRIHVWKVLLGILPPHSDSHALVSRYRVEQFEDVSVALTAMRFVHGATQPTELYLRMYQLESRQLPRRSELRPPDDEDENFLAIARAMEEIADDQVDCYWLIRCFVNQFKLKFGDSIPHLPKSLEHFLSQEDGALLAHLKVSGALNSLPYCLWFRRCFAGCLPESSLQRVWDKVISGSCKILVFVAVEILLSYKIMLMGMSDPDGVSNFLSNMPQENTDAIVTKAIDLWHKYCGTPMHSV</sequence>
<dbReference type="Pfam" id="PF21097">
    <property type="entry name" value="SR_plectin_7"/>
    <property type="match status" value="1"/>
</dbReference>
<dbReference type="InterPro" id="IPR043039">
    <property type="entry name" value="TBC1D7_dom2"/>
</dbReference>
<reference evidence="13 14" key="1">
    <citation type="submission" date="2023-09" db="EMBL/GenBank/DDBJ databases">
        <authorList>
            <person name="Wang M."/>
        </authorList>
    </citation>
    <scope>NUCLEOTIDE SEQUENCE [LARGE SCALE GENOMIC DNA]</scope>
    <source>
        <strain evidence="13">GT-2023</strain>
        <tissue evidence="13">Liver</tissue>
    </source>
</reference>
<comment type="similarity">
    <text evidence="3">Belongs to the plakin or cytolinker family.</text>
</comment>
<dbReference type="SMART" id="SM00250">
    <property type="entry name" value="PLEC"/>
    <property type="match status" value="16"/>
</dbReference>
<keyword evidence="5" id="KW-0597">Phosphoprotein</keyword>
<dbReference type="Gene3D" id="1.10.472.80">
    <property type="entry name" value="Ypt/Rab-GAP domain of gyp1p, domain 3"/>
    <property type="match status" value="1"/>
</dbReference>
<dbReference type="CDD" id="cd00176">
    <property type="entry name" value="SPEC"/>
    <property type="match status" value="2"/>
</dbReference>
<comment type="subcellular location">
    <subcellularLocation>
        <location evidence="2">Cell junction</location>
        <location evidence="2">Desmosome</location>
    </subcellularLocation>
    <subcellularLocation>
        <location evidence="1">Cell membrane</location>
    </subcellularLocation>
</comment>
<dbReference type="Pfam" id="PF00435">
    <property type="entry name" value="Spectrin"/>
    <property type="match status" value="1"/>
</dbReference>
<feature type="coiled-coil region" evidence="10">
    <location>
        <begin position="1591"/>
        <end position="1832"/>
    </location>
</feature>
<proteinExistence type="inferred from homology"/>
<dbReference type="InterPro" id="IPR041573">
    <property type="entry name" value="Desmoplakin_Spectrin-like"/>
</dbReference>
<evidence type="ECO:0000256" key="8">
    <source>
        <dbReference type="ARBA" id="ARBA00023054"/>
    </source>
</evidence>
<gene>
    <name evidence="13" type="ORF">QQF64_016431</name>
</gene>
<dbReference type="InterPro" id="IPR043197">
    <property type="entry name" value="Plakin"/>
</dbReference>
<dbReference type="InterPro" id="IPR002017">
    <property type="entry name" value="Spectrin_repeat"/>
</dbReference>
<name>A0ABR3LRG3_9TELE</name>
<dbReference type="SUPFAM" id="SSF75399">
    <property type="entry name" value="Plakin repeat"/>
    <property type="match status" value="4"/>
</dbReference>
<dbReference type="PROSITE" id="PS50086">
    <property type="entry name" value="TBC_RABGAP"/>
    <property type="match status" value="1"/>
</dbReference>
<dbReference type="Gene3D" id="3.30.160.780">
    <property type="match status" value="1"/>
</dbReference>
<dbReference type="Pfam" id="PF00681">
    <property type="entry name" value="Plectin"/>
    <property type="match status" value="7"/>
</dbReference>
<keyword evidence="4" id="KW-1003">Cell membrane</keyword>
<feature type="coiled-coil region" evidence="10">
    <location>
        <begin position="373"/>
        <end position="400"/>
    </location>
</feature>